<feature type="transmembrane region" description="Helical" evidence="1">
    <location>
        <begin position="146"/>
        <end position="169"/>
    </location>
</feature>
<feature type="transmembrane region" description="Helical" evidence="1">
    <location>
        <begin position="90"/>
        <end position="108"/>
    </location>
</feature>
<keyword evidence="1" id="KW-0472">Membrane</keyword>
<gene>
    <name evidence="2" type="ORF">OE104_07745</name>
</gene>
<evidence type="ECO:0000256" key="1">
    <source>
        <dbReference type="SAM" id="Phobius"/>
    </source>
</evidence>
<organism evidence="2 3">
    <name type="scientific">Fervidibacillus albus</name>
    <dbReference type="NCBI Taxonomy" id="2980026"/>
    <lineage>
        <taxon>Bacteria</taxon>
        <taxon>Bacillati</taxon>
        <taxon>Bacillota</taxon>
        <taxon>Bacilli</taxon>
        <taxon>Bacillales</taxon>
        <taxon>Bacillaceae</taxon>
        <taxon>Fervidibacillus</taxon>
    </lineage>
</organism>
<feature type="transmembrane region" description="Helical" evidence="1">
    <location>
        <begin position="297"/>
        <end position="314"/>
    </location>
</feature>
<keyword evidence="1" id="KW-1133">Transmembrane helix</keyword>
<dbReference type="CDD" id="cd21416">
    <property type="entry name" value="HDC_protein"/>
    <property type="match status" value="1"/>
</dbReference>
<feature type="transmembrane region" description="Helical" evidence="1">
    <location>
        <begin position="6"/>
        <end position="25"/>
    </location>
</feature>
<accession>A0A9E8LTJ5</accession>
<dbReference type="RefSeq" id="WP_275416319.1">
    <property type="nucleotide sequence ID" value="NZ_CP106878.1"/>
</dbReference>
<dbReference type="InterPro" id="IPR049576">
    <property type="entry name" value="HDC-like"/>
</dbReference>
<feature type="transmembrane region" description="Helical" evidence="1">
    <location>
        <begin position="365"/>
        <end position="389"/>
    </location>
</feature>
<feature type="transmembrane region" description="Helical" evidence="1">
    <location>
        <begin position="59"/>
        <end position="78"/>
    </location>
</feature>
<evidence type="ECO:0000313" key="2">
    <source>
        <dbReference type="EMBL" id="WAA08544.1"/>
    </source>
</evidence>
<feature type="transmembrane region" description="Helical" evidence="1">
    <location>
        <begin position="267"/>
        <end position="285"/>
    </location>
</feature>
<dbReference type="EMBL" id="CP106878">
    <property type="protein sequence ID" value="WAA08544.1"/>
    <property type="molecule type" value="Genomic_DNA"/>
</dbReference>
<reference evidence="2" key="1">
    <citation type="submission" date="2022-09" db="EMBL/GenBank/DDBJ databases">
        <title>Complete Genomes of Fervidibacillus albus and Fervidibacillus halotolerans isolated from tidal flat sediments.</title>
        <authorList>
            <person name="Kwon K.K."/>
            <person name="Yang S.-H."/>
            <person name="Park M.J."/>
            <person name="Oh H.-M."/>
        </authorList>
    </citation>
    <scope>NUCLEOTIDE SEQUENCE</scope>
    <source>
        <strain evidence="2">MEBiC13591</strain>
    </source>
</reference>
<protein>
    <submittedName>
        <fullName evidence="2">Uncharacterized protein</fullName>
    </submittedName>
</protein>
<feature type="transmembrane region" description="Helical" evidence="1">
    <location>
        <begin position="32"/>
        <end position="53"/>
    </location>
</feature>
<name>A0A9E8LTJ5_9BACI</name>
<feature type="transmembrane region" description="Helical" evidence="1">
    <location>
        <begin position="216"/>
        <end position="234"/>
    </location>
</feature>
<feature type="transmembrane region" description="Helical" evidence="1">
    <location>
        <begin position="241"/>
        <end position="261"/>
    </location>
</feature>
<keyword evidence="1" id="KW-0812">Transmembrane</keyword>
<dbReference type="Proteomes" id="UP001164718">
    <property type="component" value="Chromosome"/>
</dbReference>
<dbReference type="AlphaFoldDB" id="A0A9E8LTJ5"/>
<dbReference type="KEGG" id="faf:OE104_07745"/>
<proteinExistence type="predicted"/>
<sequence length="392" mass="42691">MFDHPIFFGTIIFAIFAFSEWISILTKARIPMLFVVMISYLLLLWSGIIPKNIAEKSYFLQFSSILPAILIVHMGTIIPIRQLKEQYKAVLISLSGILVASLFIFAIIVPIFGYTVAASGIGPLTGGAIAYIITSGKLTELGLDSLITVPALILSVQGLIGMPLANYFLRKYGVQVVSSFRKNSLNEVAATIDKDSKNDQTNNKSLIPKKYQTQTILIFQVFIGASLAILLDSITGISYSLWALFIGLIGSYFGFYVGNILERANSFGILMALLLVLVMSSLNSVTPSMFTNYFPEVVLILSVGVVGILIGGYFSSKMLKWDPNKGMPVAITALIGFPGDYLLCEEVSRSIGKNKEEENAIFKELLTPMLIGGFTTVTIASVVIAGILMSTL</sequence>
<keyword evidence="3" id="KW-1185">Reference proteome</keyword>
<evidence type="ECO:0000313" key="3">
    <source>
        <dbReference type="Proteomes" id="UP001164718"/>
    </source>
</evidence>